<proteinExistence type="predicted"/>
<keyword evidence="2" id="KW-1185">Reference proteome</keyword>
<protein>
    <submittedName>
        <fullName evidence="1">Uncharacterized protein</fullName>
    </submittedName>
</protein>
<gene>
    <name evidence="1" type="ORF">C7B77_12240</name>
</gene>
<dbReference type="AlphaFoldDB" id="A0A2T1GFD3"/>
<dbReference type="Proteomes" id="UP000238937">
    <property type="component" value="Unassembled WGS sequence"/>
</dbReference>
<evidence type="ECO:0000313" key="1">
    <source>
        <dbReference type="EMBL" id="PSB56318.1"/>
    </source>
</evidence>
<dbReference type="EMBL" id="PVWO01000132">
    <property type="protein sequence ID" value="PSB56318.1"/>
    <property type="molecule type" value="Genomic_DNA"/>
</dbReference>
<dbReference type="OrthoDB" id="557974at2"/>
<comment type="caution">
    <text evidence="1">The sequence shown here is derived from an EMBL/GenBank/DDBJ whole genome shotgun (WGS) entry which is preliminary data.</text>
</comment>
<evidence type="ECO:0000313" key="2">
    <source>
        <dbReference type="Proteomes" id="UP000238937"/>
    </source>
</evidence>
<name>A0A2T1GFD3_9CYAN</name>
<sequence length="154" mass="16829">MTTLTSLADAPDLTADDYIVIGVATCFFRDDDGVREVKAIEPIPSSALEALMKGIPTSYQVAAATTLGALIAGDVPQIPATFPADCQLGSEFAYRCIASARTYKRRKEATAFIAQGETYTSFNYSTERKRILNADRVVTKDDNVKQHAYTHQKL</sequence>
<accession>A0A2T1GFD3</accession>
<organism evidence="1 2">
    <name type="scientific">Chamaesiphon polymorphus CCALA 037</name>
    <dbReference type="NCBI Taxonomy" id="2107692"/>
    <lineage>
        <taxon>Bacteria</taxon>
        <taxon>Bacillati</taxon>
        <taxon>Cyanobacteriota</taxon>
        <taxon>Cyanophyceae</taxon>
        <taxon>Gomontiellales</taxon>
        <taxon>Chamaesiphonaceae</taxon>
        <taxon>Chamaesiphon</taxon>
    </lineage>
</organism>
<reference evidence="1 2" key="1">
    <citation type="submission" date="2018-03" db="EMBL/GenBank/DDBJ databases">
        <title>The ancient ancestry and fast evolution of plastids.</title>
        <authorList>
            <person name="Moore K.R."/>
            <person name="Magnabosco C."/>
            <person name="Momper L."/>
            <person name="Gold D.A."/>
            <person name="Bosak T."/>
            <person name="Fournier G.P."/>
        </authorList>
    </citation>
    <scope>NUCLEOTIDE SEQUENCE [LARGE SCALE GENOMIC DNA]</scope>
    <source>
        <strain evidence="1 2">CCALA 037</strain>
    </source>
</reference>
<dbReference type="RefSeq" id="WP_106304779.1">
    <property type="nucleotide sequence ID" value="NZ_PVWO01000132.1"/>
</dbReference>